<evidence type="ECO:0000256" key="1">
    <source>
        <dbReference type="ARBA" id="ARBA00022450"/>
    </source>
</evidence>
<keyword evidence="5" id="KW-1185">Reference proteome</keyword>
<dbReference type="Gene3D" id="3.40.50.720">
    <property type="entry name" value="NAD(P)-binding Rossmann-like Domain"/>
    <property type="match status" value="1"/>
</dbReference>
<dbReference type="AlphaFoldDB" id="A0A1Y2A9S2"/>
<dbReference type="PANTHER" id="PTHR43439:SF2">
    <property type="entry name" value="ENZYME, PUTATIVE (JCVI)-RELATED"/>
    <property type="match status" value="1"/>
</dbReference>
<protein>
    <recommendedName>
        <fullName evidence="3">Thioester reductase (TE) domain-containing protein</fullName>
    </recommendedName>
</protein>
<dbReference type="InterPro" id="IPR051414">
    <property type="entry name" value="Adenylate-forming_Reductase"/>
</dbReference>
<dbReference type="InterPro" id="IPR036291">
    <property type="entry name" value="NAD(P)-bd_dom_sf"/>
</dbReference>
<comment type="caution">
    <text evidence="4">The sequence shown here is derived from an EMBL/GenBank/DDBJ whole genome shotgun (WGS) entry which is preliminary data.</text>
</comment>
<dbReference type="OrthoDB" id="429813at2759"/>
<dbReference type="Proteomes" id="UP000193144">
    <property type="component" value="Unassembled WGS sequence"/>
</dbReference>
<dbReference type="STRING" id="1231657.A0A1Y2A9S2"/>
<sequence>MGYGESKCVAERILGVVNQVSGVRVSILRIGQIGGPAEKGSGVWPVQEWLRAIVKTGRVLGPLPRGVAPVDWMPVDRVAGVVADVSGMEDGMEAEDKGLRISNVVHPEPVSWDVFLETLRKYFGVEVEIVGLPEWLGRLESVAQAKGRDRQRFPALIFYDFLRKLREGLEGQRVDVRDMNKVSRRDIAESSEELIAGWPTPWDI</sequence>
<keyword evidence="1" id="KW-0596">Phosphopantetheine</keyword>
<dbReference type="InterPro" id="IPR013120">
    <property type="entry name" value="FAR_NAD-bd"/>
</dbReference>
<evidence type="ECO:0000313" key="4">
    <source>
        <dbReference type="EMBL" id="ORY19246.1"/>
    </source>
</evidence>
<dbReference type="Pfam" id="PF07993">
    <property type="entry name" value="NAD_binding_4"/>
    <property type="match status" value="1"/>
</dbReference>
<accession>A0A1Y2A9S2</accession>
<feature type="domain" description="Thioester reductase (TE)" evidence="3">
    <location>
        <begin position="2"/>
        <end position="80"/>
    </location>
</feature>
<reference evidence="4 5" key="1">
    <citation type="submission" date="2016-07" db="EMBL/GenBank/DDBJ databases">
        <title>Pervasive Adenine N6-methylation of Active Genes in Fungi.</title>
        <authorList>
            <consortium name="DOE Joint Genome Institute"/>
            <person name="Mondo S.J."/>
            <person name="Dannebaum R.O."/>
            <person name="Kuo R.C."/>
            <person name="Labutti K."/>
            <person name="Haridas S."/>
            <person name="Kuo A."/>
            <person name="Salamov A."/>
            <person name="Ahrendt S.R."/>
            <person name="Lipzen A."/>
            <person name="Sullivan W."/>
            <person name="Andreopoulos W.B."/>
            <person name="Clum A."/>
            <person name="Lindquist E."/>
            <person name="Daum C."/>
            <person name="Ramamoorthy G.K."/>
            <person name="Gryganskyi A."/>
            <person name="Culley D."/>
            <person name="Magnuson J.K."/>
            <person name="James T.Y."/>
            <person name="O'Malley M.A."/>
            <person name="Stajich J.E."/>
            <person name="Spatafora J.W."/>
            <person name="Visel A."/>
            <person name="Grigoriev I.V."/>
        </authorList>
    </citation>
    <scope>NUCLEOTIDE SEQUENCE [LARGE SCALE GENOMIC DNA]</scope>
    <source>
        <strain evidence="4 5">CBS 115471</strain>
    </source>
</reference>
<name>A0A1Y2A9S2_9PLEO</name>
<organism evidence="4 5">
    <name type="scientific">Clohesyomyces aquaticus</name>
    <dbReference type="NCBI Taxonomy" id="1231657"/>
    <lineage>
        <taxon>Eukaryota</taxon>
        <taxon>Fungi</taxon>
        <taxon>Dikarya</taxon>
        <taxon>Ascomycota</taxon>
        <taxon>Pezizomycotina</taxon>
        <taxon>Dothideomycetes</taxon>
        <taxon>Pleosporomycetidae</taxon>
        <taxon>Pleosporales</taxon>
        <taxon>Lindgomycetaceae</taxon>
        <taxon>Clohesyomyces</taxon>
    </lineage>
</organism>
<dbReference type="SUPFAM" id="SSF51735">
    <property type="entry name" value="NAD(P)-binding Rossmann-fold domains"/>
    <property type="match status" value="1"/>
</dbReference>
<evidence type="ECO:0000313" key="5">
    <source>
        <dbReference type="Proteomes" id="UP000193144"/>
    </source>
</evidence>
<gene>
    <name evidence="4" type="ORF">BCR34DRAFT_582420</name>
</gene>
<evidence type="ECO:0000259" key="3">
    <source>
        <dbReference type="Pfam" id="PF07993"/>
    </source>
</evidence>
<evidence type="ECO:0000256" key="2">
    <source>
        <dbReference type="ARBA" id="ARBA00022553"/>
    </source>
</evidence>
<dbReference type="EMBL" id="MCFA01000003">
    <property type="protein sequence ID" value="ORY19246.1"/>
    <property type="molecule type" value="Genomic_DNA"/>
</dbReference>
<proteinExistence type="predicted"/>
<keyword evidence="2" id="KW-0597">Phosphoprotein</keyword>
<dbReference type="PANTHER" id="PTHR43439">
    <property type="entry name" value="PHENYLACETATE-COENZYME A LIGASE"/>
    <property type="match status" value="1"/>
</dbReference>